<keyword evidence="4" id="KW-1185">Reference proteome</keyword>
<dbReference type="AlphaFoldDB" id="A0A9W8AJ74"/>
<feature type="compositionally biased region" description="Low complexity" evidence="1">
    <location>
        <begin position="20"/>
        <end position="34"/>
    </location>
</feature>
<dbReference type="InterPro" id="IPR036397">
    <property type="entry name" value="RNaseH_sf"/>
</dbReference>
<gene>
    <name evidence="3" type="ORF">IWQ60_002619</name>
</gene>
<dbReference type="InterPro" id="IPR039197">
    <property type="entry name" value="Mrs1/Cce1"/>
</dbReference>
<feature type="region of interest" description="Disordered" evidence="1">
    <location>
        <begin position="1"/>
        <end position="34"/>
    </location>
</feature>
<dbReference type="SUPFAM" id="SSF53098">
    <property type="entry name" value="Ribonuclease H-like"/>
    <property type="match status" value="2"/>
</dbReference>
<dbReference type="Gene3D" id="3.30.420.10">
    <property type="entry name" value="Ribonuclease H-like superfamily/Ribonuclease H"/>
    <property type="match status" value="1"/>
</dbReference>
<dbReference type="InterPro" id="IPR003034">
    <property type="entry name" value="SAP_dom"/>
</dbReference>
<protein>
    <recommendedName>
        <fullName evidence="2">SAP domain-containing protein</fullName>
    </recommendedName>
</protein>
<dbReference type="GO" id="GO:0004520">
    <property type="term" value="F:DNA endonuclease activity"/>
    <property type="evidence" value="ECO:0007669"/>
    <property type="project" value="TreeGrafter"/>
</dbReference>
<reference evidence="3" key="1">
    <citation type="submission" date="2022-07" db="EMBL/GenBank/DDBJ databases">
        <title>Phylogenomic reconstructions and comparative analyses of Kickxellomycotina fungi.</title>
        <authorList>
            <person name="Reynolds N.K."/>
            <person name="Stajich J.E."/>
            <person name="Barry K."/>
            <person name="Grigoriev I.V."/>
            <person name="Crous P."/>
            <person name="Smith M.E."/>
        </authorList>
    </citation>
    <scope>NUCLEOTIDE SEQUENCE</scope>
    <source>
        <strain evidence="3">RSA 861</strain>
    </source>
</reference>
<evidence type="ECO:0000313" key="3">
    <source>
        <dbReference type="EMBL" id="KAJ1927802.1"/>
    </source>
</evidence>
<dbReference type="PROSITE" id="PS50800">
    <property type="entry name" value="SAP"/>
    <property type="match status" value="1"/>
</dbReference>
<dbReference type="Pfam" id="PF09159">
    <property type="entry name" value="Ydc2-catalyt"/>
    <property type="match status" value="1"/>
</dbReference>
<proteinExistence type="predicted"/>
<evidence type="ECO:0000256" key="1">
    <source>
        <dbReference type="SAM" id="MobiDB-lite"/>
    </source>
</evidence>
<evidence type="ECO:0000259" key="2">
    <source>
        <dbReference type="PROSITE" id="PS50800"/>
    </source>
</evidence>
<sequence>MVTPYRTLRSSASSYHRGKPATAKSPPAPSTSTTLQSLEDAGQRLLKLKASELKEKLQTCGLGTVGSKPVLVERLLTTLQPSSLDTSTQTPVRKQPRDEIVVSIDIGFRNLAYTVVSTQRGLTAWRTVDLAEDLEVSGLIQSPWATAQVVQNFVHRVLPTPAQMLREASRVVYIIERQRFRTVGFEQIPDAVLFINLIEPLIYANLINLGARPAPALTYAHLGESPLSLAGVDPTLAAPVTTPDDPRRGAFVHPVNPATVSSFFNLNQRAEAILAERAEKRKFSGKDATTSGSKARSKLAKKKASIQLITEYVDQVNQGPTILTDPRAVWTAGTRDVPLLPISPALEQGFRDSRKKDDMTDCLLQALAWLAWQSARDAETQALFGMKQ</sequence>
<dbReference type="PANTHER" id="PTHR28072">
    <property type="entry name" value="CRUCIFORM CUTTING ENDONUCLEASE 1, MITOCHONDRIAL-RELATED"/>
    <property type="match status" value="1"/>
</dbReference>
<name>A0A9W8AJ74_9FUNG</name>
<dbReference type="GO" id="GO:0070336">
    <property type="term" value="F:flap-structured DNA binding"/>
    <property type="evidence" value="ECO:0007669"/>
    <property type="project" value="TreeGrafter"/>
</dbReference>
<dbReference type="Proteomes" id="UP001150569">
    <property type="component" value="Unassembled WGS sequence"/>
</dbReference>
<dbReference type="GO" id="GO:0000403">
    <property type="term" value="F:Y-form DNA binding"/>
    <property type="evidence" value="ECO:0007669"/>
    <property type="project" value="TreeGrafter"/>
</dbReference>
<evidence type="ECO:0000313" key="4">
    <source>
        <dbReference type="Proteomes" id="UP001150569"/>
    </source>
</evidence>
<dbReference type="GO" id="GO:0005739">
    <property type="term" value="C:mitochondrion"/>
    <property type="evidence" value="ECO:0007669"/>
    <property type="project" value="TreeGrafter"/>
</dbReference>
<dbReference type="OrthoDB" id="5552842at2759"/>
<dbReference type="SUPFAM" id="SSF68906">
    <property type="entry name" value="SAP domain"/>
    <property type="match status" value="1"/>
</dbReference>
<dbReference type="PANTHER" id="PTHR28072:SF1">
    <property type="entry name" value="CRUCIFORM CUTTING ENDONUCLEASE 1, MITOCHONDRIAL-RELATED"/>
    <property type="match status" value="1"/>
</dbReference>
<feature type="domain" description="SAP" evidence="2">
    <location>
        <begin position="45"/>
        <end position="79"/>
    </location>
</feature>
<dbReference type="InterPro" id="IPR036361">
    <property type="entry name" value="SAP_dom_sf"/>
</dbReference>
<dbReference type="Pfam" id="PF02037">
    <property type="entry name" value="SAP"/>
    <property type="match status" value="1"/>
</dbReference>
<dbReference type="SMART" id="SM00513">
    <property type="entry name" value="SAP"/>
    <property type="match status" value="1"/>
</dbReference>
<dbReference type="InterPro" id="IPR015242">
    <property type="entry name" value="Ydc2_cat"/>
</dbReference>
<accession>A0A9W8AJ74</accession>
<dbReference type="GO" id="GO:0000402">
    <property type="term" value="F:crossed form four-way junction DNA binding"/>
    <property type="evidence" value="ECO:0007669"/>
    <property type="project" value="TreeGrafter"/>
</dbReference>
<dbReference type="InterPro" id="IPR012337">
    <property type="entry name" value="RNaseH-like_sf"/>
</dbReference>
<comment type="caution">
    <text evidence="3">The sequence shown here is derived from an EMBL/GenBank/DDBJ whole genome shotgun (WGS) entry which is preliminary data.</text>
</comment>
<dbReference type="EMBL" id="JANBPT010000101">
    <property type="protein sequence ID" value="KAJ1927802.1"/>
    <property type="molecule type" value="Genomic_DNA"/>
</dbReference>
<organism evidence="3 4">
    <name type="scientific">Tieghemiomyces parasiticus</name>
    <dbReference type="NCBI Taxonomy" id="78921"/>
    <lineage>
        <taxon>Eukaryota</taxon>
        <taxon>Fungi</taxon>
        <taxon>Fungi incertae sedis</taxon>
        <taxon>Zoopagomycota</taxon>
        <taxon>Kickxellomycotina</taxon>
        <taxon>Dimargaritomycetes</taxon>
        <taxon>Dimargaritales</taxon>
        <taxon>Dimargaritaceae</taxon>
        <taxon>Tieghemiomyces</taxon>
    </lineage>
</organism>